<evidence type="ECO:0000256" key="1">
    <source>
        <dbReference type="SAM" id="Coils"/>
    </source>
</evidence>
<feature type="compositionally biased region" description="Basic and acidic residues" evidence="2">
    <location>
        <begin position="10"/>
        <end position="22"/>
    </location>
</feature>
<gene>
    <name evidence="3" type="ORF">AMSG_01174</name>
</gene>
<evidence type="ECO:0000256" key="2">
    <source>
        <dbReference type="SAM" id="MobiDB-lite"/>
    </source>
</evidence>
<reference evidence="3 4" key="1">
    <citation type="submission" date="2010-05" db="EMBL/GenBank/DDBJ databases">
        <title>The Genome Sequence of Thecamonas trahens ATCC 50062.</title>
        <authorList>
            <consortium name="The Broad Institute Genome Sequencing Platform"/>
            <person name="Russ C."/>
            <person name="Cuomo C."/>
            <person name="Shea T."/>
            <person name="Young S.K."/>
            <person name="Zeng Q."/>
            <person name="Koehrsen M."/>
            <person name="Haas B."/>
            <person name="Borodovsky M."/>
            <person name="Guigo R."/>
            <person name="Alvarado L."/>
            <person name="Berlin A."/>
            <person name="Bochicchio J."/>
            <person name="Borenstein D."/>
            <person name="Chapman S."/>
            <person name="Chen Z."/>
            <person name="Freedman E."/>
            <person name="Gellesch M."/>
            <person name="Goldberg J."/>
            <person name="Griggs A."/>
            <person name="Gujja S."/>
            <person name="Heilman E."/>
            <person name="Heiman D."/>
            <person name="Hepburn T."/>
            <person name="Howarth C."/>
            <person name="Jen D."/>
            <person name="Larson L."/>
            <person name="Mehta T."/>
            <person name="Park D."/>
            <person name="Pearson M."/>
            <person name="Roberts A."/>
            <person name="Saif S."/>
            <person name="Shenoy N."/>
            <person name="Sisk P."/>
            <person name="Stolte C."/>
            <person name="Sykes S."/>
            <person name="Thomson T."/>
            <person name="Walk T."/>
            <person name="White J."/>
            <person name="Yandava C."/>
            <person name="Burger G."/>
            <person name="Gray M.W."/>
            <person name="Holland P.W.H."/>
            <person name="King N."/>
            <person name="Lang F.B.F."/>
            <person name="Roger A.J."/>
            <person name="Ruiz-Trillo I."/>
            <person name="Lander E."/>
            <person name="Nusbaum C."/>
        </authorList>
    </citation>
    <scope>NUCLEOTIDE SEQUENCE [LARGE SCALE GENOMIC DNA]</scope>
    <source>
        <strain evidence="3 4">ATCC 50062</strain>
    </source>
</reference>
<name>A0A0L0DN63_THETB</name>
<dbReference type="GeneID" id="25560935"/>
<dbReference type="EMBL" id="GL349437">
    <property type="protein sequence ID" value="KNC53461.1"/>
    <property type="molecule type" value="Genomic_DNA"/>
</dbReference>
<keyword evidence="4" id="KW-1185">Reference proteome</keyword>
<dbReference type="Proteomes" id="UP000054408">
    <property type="component" value="Unassembled WGS sequence"/>
</dbReference>
<evidence type="ECO:0000313" key="4">
    <source>
        <dbReference type="Proteomes" id="UP000054408"/>
    </source>
</evidence>
<evidence type="ECO:0000313" key="3">
    <source>
        <dbReference type="EMBL" id="KNC53461.1"/>
    </source>
</evidence>
<proteinExistence type="predicted"/>
<keyword evidence="1" id="KW-0175">Coiled coil</keyword>
<feature type="compositionally biased region" description="Polar residues" evidence="2">
    <location>
        <begin position="57"/>
        <end position="66"/>
    </location>
</feature>
<feature type="region of interest" description="Disordered" evidence="2">
    <location>
        <begin position="1"/>
        <end position="70"/>
    </location>
</feature>
<feature type="coiled-coil region" evidence="1">
    <location>
        <begin position="91"/>
        <end position="125"/>
    </location>
</feature>
<sequence>MALEHPLVSGHERPMPRARERSASPTIGLLPAAAMPAAGDADDTDADADVDGLSPALQGSSTSNQCRAPPSRALVQERVLAFARTASQSQIVELLRKLSSATSIIADLEAANAQLVAANQNLVRHAMAASTHASALADKNVRLVAELQRKRKREPAVETPSIATLRTPSKRPRLLSARRRSGPRVVIPPATAAAAAAAPVSSPLGGVEPTTPFADLAAPAAMLVVDATSELSPRPARSC</sequence>
<feature type="compositionally biased region" description="Acidic residues" evidence="2">
    <location>
        <begin position="40"/>
        <end position="50"/>
    </location>
</feature>
<dbReference type="AlphaFoldDB" id="A0A0L0DN63"/>
<accession>A0A0L0DN63</accession>
<organism evidence="3 4">
    <name type="scientific">Thecamonas trahens ATCC 50062</name>
    <dbReference type="NCBI Taxonomy" id="461836"/>
    <lineage>
        <taxon>Eukaryota</taxon>
        <taxon>Apusozoa</taxon>
        <taxon>Apusomonadida</taxon>
        <taxon>Apusomonadidae</taxon>
        <taxon>Thecamonas</taxon>
    </lineage>
</organism>
<dbReference type="RefSeq" id="XP_013761785.1">
    <property type="nucleotide sequence ID" value="XM_013906331.1"/>
</dbReference>
<protein>
    <submittedName>
        <fullName evidence="3">Uncharacterized protein</fullName>
    </submittedName>
</protein>